<dbReference type="Proteomes" id="UP000215914">
    <property type="component" value="Chromosome 10"/>
</dbReference>
<reference evidence="20 22" key="1">
    <citation type="journal article" date="2017" name="Nature">
        <title>The sunflower genome provides insights into oil metabolism, flowering and Asterid evolution.</title>
        <authorList>
            <person name="Badouin H."/>
            <person name="Gouzy J."/>
            <person name="Grassa C.J."/>
            <person name="Murat F."/>
            <person name="Staton S.E."/>
            <person name="Cottret L."/>
            <person name="Lelandais-Briere C."/>
            <person name="Owens G.L."/>
            <person name="Carrere S."/>
            <person name="Mayjonade B."/>
            <person name="Legrand L."/>
            <person name="Gill N."/>
            <person name="Kane N.C."/>
            <person name="Bowers J.E."/>
            <person name="Hubner S."/>
            <person name="Bellec A."/>
            <person name="Berard A."/>
            <person name="Berges H."/>
            <person name="Blanchet N."/>
            <person name="Boniface M.C."/>
            <person name="Brunel D."/>
            <person name="Catrice O."/>
            <person name="Chaidir N."/>
            <person name="Claudel C."/>
            <person name="Donnadieu C."/>
            <person name="Faraut T."/>
            <person name="Fievet G."/>
            <person name="Helmstetter N."/>
            <person name="King M."/>
            <person name="Knapp S.J."/>
            <person name="Lai Z."/>
            <person name="Le Paslier M.C."/>
            <person name="Lippi Y."/>
            <person name="Lorenzon L."/>
            <person name="Mandel J.R."/>
            <person name="Marage G."/>
            <person name="Marchand G."/>
            <person name="Marquand E."/>
            <person name="Bret-Mestries E."/>
            <person name="Morien E."/>
            <person name="Nambeesan S."/>
            <person name="Nguyen T."/>
            <person name="Pegot-Espagnet P."/>
            <person name="Pouilly N."/>
            <person name="Raftis F."/>
            <person name="Sallet E."/>
            <person name="Schiex T."/>
            <person name="Thomas J."/>
            <person name="Vandecasteele C."/>
            <person name="Vares D."/>
            <person name="Vear F."/>
            <person name="Vautrin S."/>
            <person name="Crespi M."/>
            <person name="Mangin B."/>
            <person name="Burke J.M."/>
            <person name="Salse J."/>
            <person name="Munos S."/>
            <person name="Vincourt P."/>
            <person name="Rieseberg L.H."/>
            <person name="Langlade N.B."/>
        </authorList>
    </citation>
    <scope>NUCLEOTIDE SEQUENCE [LARGE SCALE GENOMIC DNA]</scope>
    <source>
        <strain evidence="22">cv. SF193</strain>
        <tissue evidence="20">Leaves</tissue>
    </source>
</reference>
<evidence type="ECO:0000256" key="11">
    <source>
        <dbReference type="ARBA" id="ARBA00022989"/>
    </source>
</evidence>
<dbReference type="FunCoup" id="A0A251TGX6">
    <property type="interactions" value="613"/>
</dbReference>
<evidence type="ECO:0000256" key="8">
    <source>
        <dbReference type="ARBA" id="ARBA00022741"/>
    </source>
</evidence>
<dbReference type="Gene3D" id="3.30.200.20">
    <property type="entry name" value="Phosphorylase Kinase, domain 1"/>
    <property type="match status" value="1"/>
</dbReference>
<dbReference type="GO" id="GO:0005886">
    <property type="term" value="C:plasma membrane"/>
    <property type="evidence" value="ECO:0000318"/>
    <property type="project" value="GO_Central"/>
</dbReference>
<dbReference type="InterPro" id="IPR002902">
    <property type="entry name" value="GNK2"/>
</dbReference>
<dbReference type="PANTHER" id="PTHR27002:SF1073">
    <property type="entry name" value="CYSTEINE-RICH RECEPTOR-LIKE PROTEIN KINASE 29"/>
    <property type="match status" value="1"/>
</dbReference>
<evidence type="ECO:0000256" key="17">
    <source>
        <dbReference type="SAM" id="Phobius"/>
    </source>
</evidence>
<dbReference type="InterPro" id="IPR017441">
    <property type="entry name" value="Protein_kinase_ATP_BS"/>
</dbReference>
<evidence type="ECO:0000256" key="4">
    <source>
        <dbReference type="ARBA" id="ARBA00022679"/>
    </source>
</evidence>
<dbReference type="GO" id="GO:0007165">
    <property type="term" value="P:signal transduction"/>
    <property type="evidence" value="ECO:0000318"/>
    <property type="project" value="GO_Central"/>
</dbReference>
<evidence type="ECO:0000256" key="9">
    <source>
        <dbReference type="ARBA" id="ARBA00022777"/>
    </source>
</evidence>
<dbReference type="InterPro" id="IPR038408">
    <property type="entry name" value="GNK2_sf"/>
</dbReference>
<evidence type="ECO:0000259" key="19">
    <source>
        <dbReference type="PROSITE" id="PS51473"/>
    </source>
</evidence>
<reference evidence="21" key="2">
    <citation type="submission" date="2017-02" db="EMBL/GenBank/DDBJ databases">
        <title>Sunflower complete genome.</title>
        <authorList>
            <person name="Langlade N."/>
            <person name="Munos S."/>
        </authorList>
    </citation>
    <scope>NUCLEOTIDE SEQUENCE [LARGE SCALE GENOMIC DNA]</scope>
    <source>
        <tissue evidence="21">Leaves</tissue>
    </source>
</reference>
<dbReference type="GO" id="GO:0005524">
    <property type="term" value="F:ATP binding"/>
    <property type="evidence" value="ECO:0007669"/>
    <property type="project" value="UniProtKB-UniRule"/>
</dbReference>
<dbReference type="CDD" id="cd14066">
    <property type="entry name" value="STKc_IRAK"/>
    <property type="match status" value="1"/>
</dbReference>
<keyword evidence="7" id="KW-0677">Repeat</keyword>
<feature type="transmembrane region" description="Helical" evidence="17">
    <location>
        <begin position="296"/>
        <end position="320"/>
    </location>
</feature>
<dbReference type="Gramene" id="mRNA:HanXRQr2_Chr15g0698191">
    <property type="protein sequence ID" value="mRNA:HanXRQr2_Chr15g0698191"/>
    <property type="gene ID" value="HanXRQr2_Chr15g0698191"/>
</dbReference>
<feature type="domain" description="Gnk2-homologous" evidence="19">
    <location>
        <begin position="50"/>
        <end position="153"/>
    </location>
</feature>
<feature type="compositionally biased region" description="Polar residues" evidence="16">
    <location>
        <begin position="669"/>
        <end position="680"/>
    </location>
</feature>
<evidence type="ECO:0000256" key="12">
    <source>
        <dbReference type="ARBA" id="ARBA00023136"/>
    </source>
</evidence>
<feature type="region of interest" description="Disordered" evidence="16">
    <location>
        <begin position="653"/>
        <end position="680"/>
    </location>
</feature>
<evidence type="ECO:0000313" key="22">
    <source>
        <dbReference type="Proteomes" id="UP000215914"/>
    </source>
</evidence>
<dbReference type="Gene3D" id="1.10.510.10">
    <property type="entry name" value="Transferase(Phosphotransferase) domain 1"/>
    <property type="match status" value="1"/>
</dbReference>
<dbReference type="SMART" id="SM00220">
    <property type="entry name" value="S_TKc"/>
    <property type="match status" value="1"/>
</dbReference>
<dbReference type="InParanoid" id="A0A251TGX6"/>
<dbReference type="PROSITE" id="PS00108">
    <property type="entry name" value="PROTEIN_KINASE_ST"/>
    <property type="match status" value="1"/>
</dbReference>
<organism evidence="21 22">
    <name type="scientific">Helianthus annuus</name>
    <name type="common">Common sunflower</name>
    <dbReference type="NCBI Taxonomy" id="4232"/>
    <lineage>
        <taxon>Eukaryota</taxon>
        <taxon>Viridiplantae</taxon>
        <taxon>Streptophyta</taxon>
        <taxon>Embryophyta</taxon>
        <taxon>Tracheophyta</taxon>
        <taxon>Spermatophyta</taxon>
        <taxon>Magnoliopsida</taxon>
        <taxon>eudicotyledons</taxon>
        <taxon>Gunneridae</taxon>
        <taxon>Pentapetalae</taxon>
        <taxon>asterids</taxon>
        <taxon>campanulids</taxon>
        <taxon>Asterales</taxon>
        <taxon>Asteraceae</taxon>
        <taxon>Asteroideae</taxon>
        <taxon>Heliantheae alliance</taxon>
        <taxon>Heliantheae</taxon>
        <taxon>Helianthus</taxon>
    </lineage>
</organism>
<keyword evidence="8 15" id="KW-0547">Nucleotide-binding</keyword>
<evidence type="ECO:0000259" key="18">
    <source>
        <dbReference type="PROSITE" id="PS50011"/>
    </source>
</evidence>
<dbReference type="Pfam" id="PF00069">
    <property type="entry name" value="Pkinase"/>
    <property type="match status" value="1"/>
</dbReference>
<dbReference type="EMBL" id="MNCJ02000330">
    <property type="protein sequence ID" value="KAF5764965.1"/>
    <property type="molecule type" value="Genomic_DNA"/>
</dbReference>
<feature type="binding site" evidence="15">
    <location>
        <position position="385"/>
    </location>
    <ligand>
        <name>ATP</name>
        <dbReference type="ChEBI" id="CHEBI:30616"/>
    </ligand>
</feature>
<dbReference type="InterPro" id="IPR008271">
    <property type="entry name" value="Ser/Thr_kinase_AS"/>
</dbReference>
<dbReference type="FunFam" id="1.10.510.10:FF:000343">
    <property type="entry name" value="Cysteine-rich receptor-like protein kinase 28"/>
    <property type="match status" value="1"/>
</dbReference>
<dbReference type="SUPFAM" id="SSF56112">
    <property type="entry name" value="Protein kinase-like (PK-like)"/>
    <property type="match status" value="1"/>
</dbReference>
<evidence type="ECO:0000256" key="14">
    <source>
        <dbReference type="ARBA" id="ARBA00023180"/>
    </source>
</evidence>
<keyword evidence="22" id="KW-1185">Reference proteome</keyword>
<dbReference type="GO" id="GO:0006955">
    <property type="term" value="P:immune response"/>
    <property type="evidence" value="ECO:0000318"/>
    <property type="project" value="GO_Central"/>
</dbReference>
<keyword evidence="3" id="KW-0597">Phosphoprotein</keyword>
<evidence type="ECO:0000256" key="2">
    <source>
        <dbReference type="ARBA" id="ARBA00022527"/>
    </source>
</evidence>
<evidence type="ECO:0000256" key="3">
    <source>
        <dbReference type="ARBA" id="ARBA00022553"/>
    </source>
</evidence>
<gene>
    <name evidence="21" type="primary">CRK28</name>
    <name evidence="21" type="ORF">HannXRQ_Chr10g0286831</name>
    <name evidence="20" type="ORF">HanXRQr2_Chr15g0698191</name>
</gene>
<evidence type="ECO:0000256" key="15">
    <source>
        <dbReference type="PROSITE-ProRule" id="PRU10141"/>
    </source>
</evidence>
<keyword evidence="6" id="KW-0732">Signal</keyword>
<accession>A0A251TGX6</accession>
<keyword evidence="10 15" id="KW-0067">ATP-binding</keyword>
<evidence type="ECO:0000313" key="20">
    <source>
        <dbReference type="EMBL" id="KAF5764965.1"/>
    </source>
</evidence>
<dbReference type="GO" id="GO:0009737">
    <property type="term" value="P:response to abscisic acid"/>
    <property type="evidence" value="ECO:0007669"/>
    <property type="project" value="UniProtKB-ARBA"/>
</dbReference>
<dbReference type="PROSITE" id="PS51473">
    <property type="entry name" value="GNK2"/>
    <property type="match status" value="2"/>
</dbReference>
<name>A0A251TGX6_HELAN</name>
<feature type="domain" description="Protein kinase" evidence="18">
    <location>
        <begin position="357"/>
        <end position="632"/>
    </location>
</feature>
<proteinExistence type="predicted"/>
<evidence type="ECO:0000256" key="1">
    <source>
        <dbReference type="ARBA" id="ARBA00004167"/>
    </source>
</evidence>
<evidence type="ECO:0000256" key="10">
    <source>
        <dbReference type="ARBA" id="ARBA00022840"/>
    </source>
</evidence>
<dbReference type="InterPro" id="IPR011009">
    <property type="entry name" value="Kinase-like_dom_sf"/>
</dbReference>
<dbReference type="PANTHER" id="PTHR27002">
    <property type="entry name" value="RECEPTOR-LIKE SERINE/THREONINE-PROTEIN KINASE SD1-8"/>
    <property type="match status" value="1"/>
</dbReference>
<dbReference type="PROSITE" id="PS00107">
    <property type="entry name" value="PROTEIN_KINASE_ATP"/>
    <property type="match status" value="1"/>
</dbReference>
<dbReference type="PROSITE" id="PS50011">
    <property type="entry name" value="PROTEIN_KINASE_DOM"/>
    <property type="match status" value="1"/>
</dbReference>
<dbReference type="AlphaFoldDB" id="A0A251TGX6"/>
<dbReference type="InterPro" id="IPR000719">
    <property type="entry name" value="Prot_kinase_dom"/>
</dbReference>
<keyword evidence="4 20" id="KW-0808">Transferase</keyword>
<dbReference type="GO" id="GO:0004674">
    <property type="term" value="F:protein serine/threonine kinase activity"/>
    <property type="evidence" value="ECO:0000318"/>
    <property type="project" value="GO_Central"/>
</dbReference>
<keyword evidence="13 21" id="KW-0675">Receptor</keyword>
<dbReference type="Gene3D" id="3.30.430.20">
    <property type="entry name" value="Gnk2 domain, C-X8-C-X2-C motif"/>
    <property type="match status" value="2"/>
</dbReference>
<keyword evidence="12 17" id="KW-0472">Membrane</keyword>
<reference evidence="20" key="3">
    <citation type="submission" date="2020-06" db="EMBL/GenBank/DDBJ databases">
        <title>Helianthus annuus Genome sequencing and assembly Release 2.</title>
        <authorList>
            <person name="Gouzy J."/>
            <person name="Langlade N."/>
            <person name="Munos S."/>
        </authorList>
    </citation>
    <scope>NUCLEOTIDE SEQUENCE</scope>
    <source>
        <tissue evidence="20">Leaves</tissue>
    </source>
</reference>
<keyword evidence="14" id="KW-0325">Glycoprotein</keyword>
<feature type="compositionally biased region" description="Low complexity" evidence="16">
    <location>
        <begin position="655"/>
        <end position="668"/>
    </location>
</feature>
<evidence type="ECO:0000256" key="7">
    <source>
        <dbReference type="ARBA" id="ARBA00022737"/>
    </source>
</evidence>
<evidence type="ECO:0000313" key="21">
    <source>
        <dbReference type="EMBL" id="OTG10370.1"/>
    </source>
</evidence>
<keyword evidence="9 21" id="KW-0418">Kinase</keyword>
<comment type="subcellular location">
    <subcellularLocation>
        <location evidence="1">Membrane</location>
        <topology evidence="1">Single-pass membrane protein</topology>
    </subcellularLocation>
</comment>
<evidence type="ECO:0000256" key="6">
    <source>
        <dbReference type="ARBA" id="ARBA00022729"/>
    </source>
</evidence>
<feature type="domain" description="Gnk2-homologous" evidence="19">
    <location>
        <begin position="159"/>
        <end position="265"/>
    </location>
</feature>
<dbReference type="EMBL" id="CM007899">
    <property type="protein sequence ID" value="OTG10370.1"/>
    <property type="molecule type" value="Genomic_DNA"/>
</dbReference>
<dbReference type="OMA" id="TRLDWQM"/>
<sequence>MPYINSHYRGLLTTIPSGRIMSKLTRNPLVVLFFYFICSVNIIILAQPEFFSKYCNIEYPNYTTNSTFRTNLDRALARLPATDNGYGFFNSSSGQSPDTAYAIALCRADSTDLVSCRTCINNSIVKLREICPNQIDSSGYYDNCMLYYTNNTILGKNIFIDVIEEYMDDNVTNAAGLFEDTLKLLGNVTVQAARGGQLKYATGRMARANATAIYGLAQCTPDLTSEQCGNCLRDMVARLNGCCRVKMGVRILSPKCNIRYEDHLFYENVNVTISPPPQGQPPPVGSAGKDTSSTRIVTSIVMATSAFVMIVASICIFTMLRKKKLLEKSIESKLSDTSIVEFLEYDFQTVKKATNDFSEDNKIGHGGFGIVYKGELQNGRLIAVKRLSVDSGQGEPQFKNEVMLVAKLHHRNLVRLLGFCLEGSERLLIYEFLPNSSLDKLLFDPNKRSLLDWDTRYNIIEGVARGLLYLHEDSRVRIIHRDLKASNILLDARMNAKITDFGMARLFNPDETQGNTHRVVGTYGYMAPEYVMHGKFSVKLDVFSFGVLLLEIITGQQNQSFRDDENLYLLSYAWRCWRDGTLSNIIDPELLKGSSSSTDIVRSIHIALLCVQKDAMDRPTMSEVVLMLNSFSLTLQVPSEPAFFIENSGDHVGASNESSKESGSSKISTNTASISEITPR</sequence>
<evidence type="ECO:0000256" key="13">
    <source>
        <dbReference type="ARBA" id="ARBA00023170"/>
    </source>
</evidence>
<keyword evidence="11 17" id="KW-1133">Transmembrane helix</keyword>
<dbReference type="Pfam" id="PF01657">
    <property type="entry name" value="Stress-antifung"/>
    <property type="match status" value="2"/>
</dbReference>
<evidence type="ECO:0000256" key="5">
    <source>
        <dbReference type="ARBA" id="ARBA00022692"/>
    </source>
</evidence>
<dbReference type="CDD" id="cd23509">
    <property type="entry name" value="Gnk2-like"/>
    <property type="match status" value="2"/>
</dbReference>
<evidence type="ECO:0000256" key="16">
    <source>
        <dbReference type="SAM" id="MobiDB-lite"/>
    </source>
</evidence>
<feature type="transmembrane region" description="Helical" evidence="17">
    <location>
        <begin position="29"/>
        <end position="46"/>
    </location>
</feature>
<keyword evidence="2" id="KW-0723">Serine/threonine-protein kinase</keyword>
<keyword evidence="5 17" id="KW-0812">Transmembrane</keyword>
<protein>
    <submittedName>
        <fullName evidence="21">Putative cysteine-rich receptor-like protein kinase 28</fullName>
    </submittedName>
</protein>
<dbReference type="FunFam" id="3.30.200.20:FF:000142">
    <property type="entry name" value="Cysteine-rich receptor-like protein kinase 10"/>
    <property type="match status" value="1"/>
</dbReference>